<dbReference type="RefSeq" id="WP_232012501.1">
    <property type="nucleotide sequence ID" value="NZ_LR134442.1"/>
</dbReference>
<evidence type="ECO:0000256" key="5">
    <source>
        <dbReference type="ARBA" id="ARBA00023049"/>
    </source>
</evidence>
<organism evidence="8 9">
    <name type="scientific">Propionibacterium australiense</name>
    <dbReference type="NCBI Taxonomy" id="119981"/>
    <lineage>
        <taxon>Bacteria</taxon>
        <taxon>Bacillati</taxon>
        <taxon>Actinomycetota</taxon>
        <taxon>Actinomycetes</taxon>
        <taxon>Propionibacteriales</taxon>
        <taxon>Propionibacteriaceae</taxon>
        <taxon>Propionibacterium</taxon>
    </lineage>
</organism>
<dbReference type="EMBL" id="UNQJ01000001">
    <property type="protein sequence ID" value="SYZ32423.1"/>
    <property type="molecule type" value="Genomic_DNA"/>
</dbReference>
<feature type="domain" description="Peptidase M16 C-terminal" evidence="7">
    <location>
        <begin position="177"/>
        <end position="351"/>
    </location>
</feature>
<evidence type="ECO:0000256" key="1">
    <source>
        <dbReference type="ARBA" id="ARBA00007261"/>
    </source>
</evidence>
<keyword evidence="4" id="KW-0862">Zinc</keyword>
<dbReference type="GO" id="GO:0046872">
    <property type="term" value="F:metal ion binding"/>
    <property type="evidence" value="ECO:0007669"/>
    <property type="project" value="InterPro"/>
</dbReference>
<evidence type="ECO:0000259" key="6">
    <source>
        <dbReference type="Pfam" id="PF00675"/>
    </source>
</evidence>
<dbReference type="SUPFAM" id="SSF63411">
    <property type="entry name" value="LuxS/MPP-like metallohydrolase"/>
    <property type="match status" value="2"/>
</dbReference>
<protein>
    <submittedName>
        <fullName evidence="8">Peptidase M16, C-terminal</fullName>
    </submittedName>
</protein>
<dbReference type="AlphaFoldDB" id="A0A383S3I7"/>
<dbReference type="GO" id="GO:0008237">
    <property type="term" value="F:metallopeptidase activity"/>
    <property type="evidence" value="ECO:0007669"/>
    <property type="project" value="UniProtKB-KW"/>
</dbReference>
<reference evidence="9" key="1">
    <citation type="submission" date="2018-08" db="EMBL/GenBank/DDBJ databases">
        <authorList>
            <person name="Hornung B."/>
        </authorList>
    </citation>
    <scope>NUCLEOTIDE SEQUENCE [LARGE SCALE GENOMIC DNA]</scope>
</reference>
<accession>A0A383S3I7</accession>
<keyword evidence="5" id="KW-0482">Metalloprotease</keyword>
<dbReference type="InterPro" id="IPR050626">
    <property type="entry name" value="Peptidase_M16"/>
</dbReference>
<dbReference type="Pfam" id="PF05193">
    <property type="entry name" value="Peptidase_M16_C"/>
    <property type="match status" value="1"/>
</dbReference>
<keyword evidence="3" id="KW-0378">Hydrolase</keyword>
<dbReference type="InterPro" id="IPR011249">
    <property type="entry name" value="Metalloenz_LuxS/M16"/>
</dbReference>
<feature type="domain" description="Peptidase M16 N-terminal" evidence="6">
    <location>
        <begin position="20"/>
        <end position="140"/>
    </location>
</feature>
<dbReference type="Gene3D" id="3.30.830.10">
    <property type="entry name" value="Metalloenzyme, LuxS/M16 peptidase-like"/>
    <property type="match status" value="2"/>
</dbReference>
<evidence type="ECO:0000313" key="9">
    <source>
        <dbReference type="Proteomes" id="UP000263928"/>
    </source>
</evidence>
<dbReference type="InterPro" id="IPR007863">
    <property type="entry name" value="Peptidase_M16_C"/>
</dbReference>
<dbReference type="InterPro" id="IPR011765">
    <property type="entry name" value="Pept_M16_N"/>
</dbReference>
<evidence type="ECO:0000313" key="8">
    <source>
        <dbReference type="EMBL" id="SYZ32423.1"/>
    </source>
</evidence>
<name>A0A383S3I7_9ACTN</name>
<evidence type="ECO:0000256" key="2">
    <source>
        <dbReference type="ARBA" id="ARBA00022670"/>
    </source>
</evidence>
<dbReference type="PANTHER" id="PTHR43690:SF17">
    <property type="entry name" value="PROTEIN YHJJ"/>
    <property type="match status" value="1"/>
</dbReference>
<sequence length="425" mass="46314">MPHIALDYRIVEHTLDNGLRVVVNHDPGAPAEAVNLWYAVGSGDESLGVTGFAHLFEHLMFTGSAHVAASEHLARMESVGGSANATTSFDRTNYFETVPPGALELALWLEADRMSTLVVDQANFETQVEVVKEEKRQRYDNVPYGDQLELLLALNFPSDHPYGHTTIGSMTDLDAASLSEVQGFYRRWYQPGDAVLTLSGPVGADSAIELVEKHFGPLDSQPAQAPRPSAPLPRHEGVPTVTVRRAVPSTMIHLCWRSPDFNSPERFAVEQALAVLASGQSSRLPSLLVRDRELADAVGSGDFGLARGVSMASLSARVRSGHSAEELSETILEQLVRLGEQGPDEAELARVNAGFDREWLTRLASVESRADEISGFTSLSDEPHLVNTLLTRVHAVTAEQIAEAARTWLAPEHRAVLVYEAEDAR</sequence>
<gene>
    <name evidence="8" type="ORF">PROPAUS_0302</name>
</gene>
<proteinExistence type="inferred from homology"/>
<dbReference type="Pfam" id="PF00675">
    <property type="entry name" value="Peptidase_M16"/>
    <property type="match status" value="1"/>
</dbReference>
<dbReference type="Proteomes" id="UP000263928">
    <property type="component" value="Unassembled WGS sequence"/>
</dbReference>
<evidence type="ECO:0000259" key="7">
    <source>
        <dbReference type="Pfam" id="PF05193"/>
    </source>
</evidence>
<dbReference type="GO" id="GO:0006508">
    <property type="term" value="P:proteolysis"/>
    <property type="evidence" value="ECO:0007669"/>
    <property type="project" value="UniProtKB-KW"/>
</dbReference>
<keyword evidence="9" id="KW-1185">Reference proteome</keyword>
<comment type="similarity">
    <text evidence="1">Belongs to the peptidase M16 family.</text>
</comment>
<dbReference type="PANTHER" id="PTHR43690">
    <property type="entry name" value="NARDILYSIN"/>
    <property type="match status" value="1"/>
</dbReference>
<evidence type="ECO:0000256" key="3">
    <source>
        <dbReference type="ARBA" id="ARBA00022801"/>
    </source>
</evidence>
<keyword evidence="2" id="KW-0645">Protease</keyword>
<evidence type="ECO:0000256" key="4">
    <source>
        <dbReference type="ARBA" id="ARBA00022833"/>
    </source>
</evidence>